<dbReference type="AlphaFoldDB" id="A0AA38C7N1"/>
<sequence length="108" mass="11537">MRRKVKKEKVPHGSPAKLEKAVKEGEPGGASSSEPPEISPLPRLAQIARGDLGVPNPEQEVFEVILSGLENAKSISSYPETQSSVEEQSLAKNHPTPPSQGKGKECRG</sequence>
<protein>
    <submittedName>
        <fullName evidence="2">Uncharacterized protein</fullName>
    </submittedName>
</protein>
<name>A0AA38C7N1_TAXCH</name>
<accession>A0AA38C7N1</accession>
<feature type="region of interest" description="Disordered" evidence="1">
    <location>
        <begin position="1"/>
        <end position="42"/>
    </location>
</feature>
<feature type="compositionally biased region" description="Basic and acidic residues" evidence="1">
    <location>
        <begin position="17"/>
        <end position="26"/>
    </location>
</feature>
<evidence type="ECO:0000313" key="3">
    <source>
        <dbReference type="Proteomes" id="UP000824469"/>
    </source>
</evidence>
<proteinExistence type="predicted"/>
<organism evidence="2 3">
    <name type="scientific">Taxus chinensis</name>
    <name type="common">Chinese yew</name>
    <name type="synonym">Taxus wallichiana var. chinensis</name>
    <dbReference type="NCBI Taxonomy" id="29808"/>
    <lineage>
        <taxon>Eukaryota</taxon>
        <taxon>Viridiplantae</taxon>
        <taxon>Streptophyta</taxon>
        <taxon>Embryophyta</taxon>
        <taxon>Tracheophyta</taxon>
        <taxon>Spermatophyta</taxon>
        <taxon>Pinopsida</taxon>
        <taxon>Pinidae</taxon>
        <taxon>Conifers II</taxon>
        <taxon>Cupressales</taxon>
        <taxon>Taxaceae</taxon>
        <taxon>Taxus</taxon>
    </lineage>
</organism>
<comment type="caution">
    <text evidence="2">The sequence shown here is derived from an EMBL/GenBank/DDBJ whole genome shotgun (WGS) entry which is preliminary data.</text>
</comment>
<reference evidence="2 3" key="1">
    <citation type="journal article" date="2021" name="Nat. Plants">
        <title>The Taxus genome provides insights into paclitaxel biosynthesis.</title>
        <authorList>
            <person name="Xiong X."/>
            <person name="Gou J."/>
            <person name="Liao Q."/>
            <person name="Li Y."/>
            <person name="Zhou Q."/>
            <person name="Bi G."/>
            <person name="Li C."/>
            <person name="Du R."/>
            <person name="Wang X."/>
            <person name="Sun T."/>
            <person name="Guo L."/>
            <person name="Liang H."/>
            <person name="Lu P."/>
            <person name="Wu Y."/>
            <person name="Zhang Z."/>
            <person name="Ro D.K."/>
            <person name="Shang Y."/>
            <person name="Huang S."/>
            <person name="Yan J."/>
        </authorList>
    </citation>
    <scope>NUCLEOTIDE SEQUENCE [LARGE SCALE GENOMIC DNA]</scope>
    <source>
        <strain evidence="2">Ta-2019</strain>
    </source>
</reference>
<gene>
    <name evidence="2" type="ORF">KI387_040738</name>
</gene>
<feature type="compositionally biased region" description="Polar residues" evidence="1">
    <location>
        <begin position="76"/>
        <end position="91"/>
    </location>
</feature>
<dbReference type="EMBL" id="JAHRHJ020000436">
    <property type="protein sequence ID" value="KAH9294061.1"/>
    <property type="molecule type" value="Genomic_DNA"/>
</dbReference>
<dbReference type="Proteomes" id="UP000824469">
    <property type="component" value="Unassembled WGS sequence"/>
</dbReference>
<feature type="region of interest" description="Disordered" evidence="1">
    <location>
        <begin position="76"/>
        <end position="108"/>
    </location>
</feature>
<evidence type="ECO:0000313" key="2">
    <source>
        <dbReference type="EMBL" id="KAH9294061.1"/>
    </source>
</evidence>
<feature type="non-terminal residue" evidence="2">
    <location>
        <position position="108"/>
    </location>
</feature>
<evidence type="ECO:0000256" key="1">
    <source>
        <dbReference type="SAM" id="MobiDB-lite"/>
    </source>
</evidence>
<keyword evidence="3" id="KW-1185">Reference proteome</keyword>